<dbReference type="eggNOG" id="arCOG01611">
    <property type="taxonomic scope" value="Archaea"/>
</dbReference>
<protein>
    <submittedName>
        <fullName evidence="6">4Fe-4S ferredoxin iron-sulfur binding domain protein</fullName>
    </submittedName>
</protein>
<dbReference type="InterPro" id="IPR017896">
    <property type="entry name" value="4Fe4S_Fe-S-bd"/>
</dbReference>
<dbReference type="Proteomes" id="UP000001107">
    <property type="component" value="Chromosome"/>
</dbReference>
<reference evidence="6" key="1">
    <citation type="submission" date="2007-06" db="EMBL/GenBank/DDBJ databases">
        <title>Complete sequence of Methanococcus vannielii SB.</title>
        <authorList>
            <consortium name="US DOE Joint Genome Institute"/>
            <person name="Copeland A."/>
            <person name="Lucas S."/>
            <person name="Lapidus A."/>
            <person name="Barry K."/>
            <person name="Glavina del Rio T."/>
            <person name="Dalin E."/>
            <person name="Tice H."/>
            <person name="Pitluck S."/>
            <person name="Chain P."/>
            <person name="Malfatti S."/>
            <person name="Shin M."/>
            <person name="Vergez L."/>
            <person name="Schmutz J."/>
            <person name="Larimer F."/>
            <person name="Land M."/>
            <person name="Hauser L."/>
            <person name="Kyrpides N."/>
            <person name="Anderson I."/>
            <person name="Sieprawska-Lupa M."/>
            <person name="Whitman W.B."/>
            <person name="Richardson P."/>
        </authorList>
    </citation>
    <scope>NUCLEOTIDE SEQUENCE [LARGE SCALE GENOMIC DNA]</scope>
    <source>
        <strain evidence="6">SB</strain>
    </source>
</reference>
<dbReference type="GO" id="GO:0016491">
    <property type="term" value="F:oxidoreductase activity"/>
    <property type="evidence" value="ECO:0007669"/>
    <property type="project" value="UniProtKB-ARBA"/>
</dbReference>
<dbReference type="HOGENOM" id="CLU_139698_11_4_2"/>
<dbReference type="GO" id="GO:0046872">
    <property type="term" value="F:metal ion binding"/>
    <property type="evidence" value="ECO:0007669"/>
    <property type="project" value="UniProtKB-KW"/>
</dbReference>
<accession>A6UR88</accession>
<name>A6UR88_METVS</name>
<feature type="domain" description="4Fe-4S ferredoxin-type" evidence="5">
    <location>
        <begin position="31"/>
        <end position="60"/>
    </location>
</feature>
<feature type="domain" description="4Fe-4S ferredoxin-type" evidence="5">
    <location>
        <begin position="1"/>
        <end position="30"/>
    </location>
</feature>
<gene>
    <name evidence="6" type="ordered locus">Mevan_1110</name>
</gene>
<dbReference type="GO" id="GO:0051539">
    <property type="term" value="F:4 iron, 4 sulfur cluster binding"/>
    <property type="evidence" value="ECO:0007669"/>
    <property type="project" value="UniProtKB-KW"/>
</dbReference>
<dbReference type="PANTHER" id="PTHR24960">
    <property type="entry name" value="PHOTOSYSTEM I IRON-SULFUR CENTER-RELATED"/>
    <property type="match status" value="1"/>
</dbReference>
<keyword evidence="4" id="KW-0411">Iron-sulfur</keyword>
<proteinExistence type="predicted"/>
<dbReference type="Pfam" id="PF14697">
    <property type="entry name" value="Fer4_21"/>
    <property type="match status" value="1"/>
</dbReference>
<dbReference type="OrthoDB" id="5583at2157"/>
<evidence type="ECO:0000256" key="2">
    <source>
        <dbReference type="ARBA" id="ARBA00022723"/>
    </source>
</evidence>
<evidence type="ECO:0000256" key="4">
    <source>
        <dbReference type="ARBA" id="ARBA00023014"/>
    </source>
</evidence>
<dbReference type="PROSITE" id="PS51379">
    <property type="entry name" value="4FE4S_FER_2"/>
    <property type="match status" value="2"/>
</dbReference>
<dbReference type="RefSeq" id="WP_012065925.1">
    <property type="nucleotide sequence ID" value="NC_009634.1"/>
</dbReference>
<dbReference type="GeneID" id="5325068"/>
<dbReference type="Gene3D" id="3.30.70.20">
    <property type="match status" value="1"/>
</dbReference>
<keyword evidence="7" id="KW-1185">Reference proteome</keyword>
<dbReference type="InterPro" id="IPR050157">
    <property type="entry name" value="PSI_iron-sulfur_center"/>
</dbReference>
<evidence type="ECO:0000313" key="6">
    <source>
        <dbReference type="EMBL" id="ABR55010.1"/>
    </source>
</evidence>
<keyword evidence="1" id="KW-0004">4Fe-4S</keyword>
<keyword evidence="3" id="KW-0408">Iron</keyword>
<dbReference type="InterPro" id="IPR017900">
    <property type="entry name" value="4Fe4S_Fe_S_CS"/>
</dbReference>
<evidence type="ECO:0000259" key="5">
    <source>
        <dbReference type="PROSITE" id="PS51379"/>
    </source>
</evidence>
<evidence type="ECO:0000256" key="1">
    <source>
        <dbReference type="ARBA" id="ARBA00022485"/>
    </source>
</evidence>
<dbReference type="PANTHER" id="PTHR24960:SF79">
    <property type="entry name" value="PHOTOSYSTEM I IRON-SULFUR CENTER"/>
    <property type="match status" value="1"/>
</dbReference>
<dbReference type="EMBL" id="CP000742">
    <property type="protein sequence ID" value="ABR55010.1"/>
    <property type="molecule type" value="Genomic_DNA"/>
</dbReference>
<dbReference type="SUPFAM" id="SSF54862">
    <property type="entry name" value="4Fe-4S ferredoxins"/>
    <property type="match status" value="1"/>
</dbReference>
<organism evidence="6 7">
    <name type="scientific">Methanococcus vannielii (strain ATCC 35089 / DSM 1224 / JCM 13029 / OCM 148 / SB)</name>
    <dbReference type="NCBI Taxonomy" id="406327"/>
    <lineage>
        <taxon>Archaea</taxon>
        <taxon>Methanobacteriati</taxon>
        <taxon>Methanobacteriota</taxon>
        <taxon>Methanomada group</taxon>
        <taxon>Methanococci</taxon>
        <taxon>Methanococcales</taxon>
        <taxon>Methanococcaceae</taxon>
        <taxon>Methanococcus</taxon>
    </lineage>
</organism>
<keyword evidence="2" id="KW-0479">Metal-binding</keyword>
<evidence type="ECO:0000256" key="3">
    <source>
        <dbReference type="ARBA" id="ARBA00023004"/>
    </source>
</evidence>
<dbReference type="AlphaFoldDB" id="A6UR88"/>
<sequence>MVFKVIEDECIACGACVPSCPVDAISEKDDGKAVIDASKCNSCGDCVDICPVDCIKEEKGCC</sequence>
<evidence type="ECO:0000313" key="7">
    <source>
        <dbReference type="Proteomes" id="UP000001107"/>
    </source>
</evidence>
<dbReference type="KEGG" id="mvn:Mevan_1110"/>
<dbReference type="PROSITE" id="PS00198">
    <property type="entry name" value="4FE4S_FER_1"/>
    <property type="match status" value="2"/>
</dbReference>